<feature type="compositionally biased region" description="Basic and acidic residues" evidence="1">
    <location>
        <begin position="46"/>
        <end position="63"/>
    </location>
</feature>
<dbReference type="EMBL" id="SCWE01000004">
    <property type="protein sequence ID" value="TDM01356.1"/>
    <property type="molecule type" value="Genomic_DNA"/>
</dbReference>
<feature type="compositionally biased region" description="Basic and acidic residues" evidence="1">
    <location>
        <begin position="87"/>
        <end position="96"/>
    </location>
</feature>
<dbReference type="Proteomes" id="UP000295328">
    <property type="component" value="Unassembled WGS sequence"/>
</dbReference>
<dbReference type="AlphaFoldDB" id="A0A4R6BIJ1"/>
<proteinExistence type="predicted"/>
<feature type="domain" description="PepSY" evidence="3">
    <location>
        <begin position="174"/>
        <end position="232"/>
    </location>
</feature>
<feature type="domain" description="PepSY" evidence="3">
    <location>
        <begin position="102"/>
        <end position="146"/>
    </location>
</feature>
<gene>
    <name evidence="4" type="ORF">ERX37_09600</name>
</gene>
<accession>A0A4R6BIJ1</accession>
<name>A0A4R6BIJ1_9STAP</name>
<evidence type="ECO:0000259" key="3">
    <source>
        <dbReference type="Pfam" id="PF03413"/>
    </source>
</evidence>
<dbReference type="Pfam" id="PF03413">
    <property type="entry name" value="PepSY"/>
    <property type="match status" value="2"/>
</dbReference>
<dbReference type="OrthoDB" id="2418653at2"/>
<reference evidence="4 5" key="1">
    <citation type="submission" date="2019-01" db="EMBL/GenBank/DDBJ databases">
        <title>Draft genome sequences of the type strains of six Macrococcus species.</title>
        <authorList>
            <person name="Mazhar S."/>
            <person name="Altermann E."/>
            <person name="Hill C."/>
            <person name="Mcauliffe O."/>
        </authorList>
    </citation>
    <scope>NUCLEOTIDE SEQUENCE [LARGE SCALE GENOMIC DNA]</scope>
    <source>
        <strain evidence="4 5">CCM4809</strain>
    </source>
</reference>
<evidence type="ECO:0000313" key="4">
    <source>
        <dbReference type="EMBL" id="TDM01356.1"/>
    </source>
</evidence>
<feature type="compositionally biased region" description="Polar residues" evidence="1">
    <location>
        <begin position="26"/>
        <end position="45"/>
    </location>
</feature>
<dbReference type="InterPro" id="IPR025711">
    <property type="entry name" value="PepSY"/>
</dbReference>
<evidence type="ECO:0000256" key="2">
    <source>
        <dbReference type="SAM" id="SignalP"/>
    </source>
</evidence>
<dbReference type="PROSITE" id="PS51257">
    <property type="entry name" value="PROKAR_LIPOPROTEIN"/>
    <property type="match status" value="1"/>
</dbReference>
<dbReference type="Gene3D" id="3.10.450.40">
    <property type="match status" value="2"/>
</dbReference>
<feature type="chain" id="PRO_5039035204" description="PepSY domain-containing protein" evidence="2">
    <location>
        <begin position="21"/>
        <end position="233"/>
    </location>
</feature>
<evidence type="ECO:0000256" key="1">
    <source>
        <dbReference type="SAM" id="MobiDB-lite"/>
    </source>
</evidence>
<organism evidence="4 5">
    <name type="scientific">Macrococcus hajekii</name>
    <dbReference type="NCBI Taxonomy" id="198482"/>
    <lineage>
        <taxon>Bacteria</taxon>
        <taxon>Bacillati</taxon>
        <taxon>Bacillota</taxon>
        <taxon>Bacilli</taxon>
        <taxon>Bacillales</taxon>
        <taxon>Staphylococcaceae</taxon>
        <taxon>Macrococcus</taxon>
    </lineage>
</organism>
<keyword evidence="5" id="KW-1185">Reference proteome</keyword>
<feature type="region of interest" description="Disordered" evidence="1">
    <location>
        <begin position="21"/>
        <end position="96"/>
    </location>
</feature>
<feature type="signal peptide" evidence="2">
    <location>
        <begin position="1"/>
        <end position="20"/>
    </location>
</feature>
<sequence length="233" mass="26197">MKFKILGLILSATLALTACDADNSNDKQTSPDDNAQSEVNSSETNKSSDVKKSDEKNVAKDSDSNDQDASNDAEKDDEGQSTLSANEADKKEALNLEDIKSTPADIIKIVEAQNKKGEITDVKFEKENNRWVYKVAQNEGNKNVEYTYGMSDRKLINTEEDNEKKEAINYNEALSFDKILKNVQDKAGTDTQVKEWELTTEDKVPVFKTELLKDNVEHEYRVDPFKGTVTEKK</sequence>
<feature type="compositionally biased region" description="Acidic residues" evidence="1">
    <location>
        <begin position="64"/>
        <end position="79"/>
    </location>
</feature>
<evidence type="ECO:0000313" key="5">
    <source>
        <dbReference type="Proteomes" id="UP000295328"/>
    </source>
</evidence>
<dbReference type="RefSeq" id="WP_133430459.1">
    <property type="nucleotide sequence ID" value="NZ_BMCC01000004.1"/>
</dbReference>
<comment type="caution">
    <text evidence="4">The sequence shown here is derived from an EMBL/GenBank/DDBJ whole genome shotgun (WGS) entry which is preliminary data.</text>
</comment>
<protein>
    <recommendedName>
        <fullName evidence="3">PepSY domain-containing protein</fullName>
    </recommendedName>
</protein>
<keyword evidence="2" id="KW-0732">Signal</keyword>